<dbReference type="Gene3D" id="3.40.190.10">
    <property type="entry name" value="Periplasmic binding protein-like II"/>
    <property type="match status" value="2"/>
</dbReference>
<feature type="domain" description="Solute-binding protein family 3/N-terminal" evidence="3">
    <location>
        <begin position="70"/>
        <end position="293"/>
    </location>
</feature>
<sequence length="297" mass="32966">MFCDEFLDQTWYYLYVRVVCKIGNAIIGGSIMHKWLKTIGIITMGLAVALVLTACGKTSSNKAQLKTSGTLTVGLEGTFAPYSYRENGKLTGFEVELARDIAKKENLKVKFVPTKWDSLIAGVGDKKFDVVLNNVTVTKQRQKKYAFSTPYIYSREVLVTKKDNTSIKSIDDIKGKKIAVGTGTNNETVAEKFGAKIVPNSEFSSTLSLIKQGRVEGTLNSREAYLAYLKDNPSAKNDFKYTLVPDSKVEPAKVAVLMAKDNPGLKKKINKALKELRDDGTLKKLSEKYFTDDITQK</sequence>
<dbReference type="EMBL" id="AYYY01000014">
    <property type="protein sequence ID" value="KRM62027.1"/>
    <property type="molecule type" value="Genomic_DNA"/>
</dbReference>
<evidence type="ECO:0000256" key="2">
    <source>
        <dbReference type="SAM" id="Phobius"/>
    </source>
</evidence>
<evidence type="ECO:0000259" key="3">
    <source>
        <dbReference type="SMART" id="SM00062"/>
    </source>
</evidence>
<dbReference type="SMART" id="SM00062">
    <property type="entry name" value="PBPb"/>
    <property type="match status" value="1"/>
</dbReference>
<evidence type="ECO:0000313" key="5">
    <source>
        <dbReference type="Proteomes" id="UP000051733"/>
    </source>
</evidence>
<dbReference type="SUPFAM" id="SSF53850">
    <property type="entry name" value="Periplasmic binding protein-like II"/>
    <property type="match status" value="1"/>
</dbReference>
<dbReference type="PANTHER" id="PTHR35936">
    <property type="entry name" value="MEMBRANE-BOUND LYTIC MUREIN TRANSGLYCOSYLASE F"/>
    <property type="match status" value="1"/>
</dbReference>
<accession>A0A0R2ACR6</accession>
<reference evidence="4 5" key="1">
    <citation type="journal article" date="2015" name="Genome Announc.">
        <title>Expanding the biotechnology potential of lactobacilli through comparative genomics of 213 strains and associated genera.</title>
        <authorList>
            <person name="Sun Z."/>
            <person name="Harris H.M."/>
            <person name="McCann A."/>
            <person name="Guo C."/>
            <person name="Argimon S."/>
            <person name="Zhang W."/>
            <person name="Yang X."/>
            <person name="Jeffery I.B."/>
            <person name="Cooney J.C."/>
            <person name="Kagawa T.F."/>
            <person name="Liu W."/>
            <person name="Song Y."/>
            <person name="Salvetti E."/>
            <person name="Wrobel A."/>
            <person name="Rasinkangas P."/>
            <person name="Parkhill J."/>
            <person name="Rea M.C."/>
            <person name="O'Sullivan O."/>
            <person name="Ritari J."/>
            <person name="Douillard F.P."/>
            <person name="Paul Ross R."/>
            <person name="Yang R."/>
            <person name="Briner A.E."/>
            <person name="Felis G.E."/>
            <person name="de Vos W.M."/>
            <person name="Barrangou R."/>
            <person name="Klaenhammer T.R."/>
            <person name="Caufield P.W."/>
            <person name="Cui Y."/>
            <person name="Zhang H."/>
            <person name="O'Toole P.W."/>
        </authorList>
    </citation>
    <scope>NUCLEOTIDE SEQUENCE [LARGE SCALE GENOMIC DNA]</scope>
    <source>
        <strain evidence="4 5">DSM 20634</strain>
    </source>
</reference>
<keyword evidence="2" id="KW-0472">Membrane</keyword>
<dbReference type="AlphaFoldDB" id="A0A0R2ACR6"/>
<dbReference type="PANTHER" id="PTHR35936:SF34">
    <property type="entry name" value="ABC TRANSPORTER EXTRACELLULAR-BINDING PROTEIN YCKB-RELATED"/>
    <property type="match status" value="1"/>
</dbReference>
<evidence type="ECO:0000313" key="4">
    <source>
        <dbReference type="EMBL" id="KRM62027.1"/>
    </source>
</evidence>
<keyword evidence="2" id="KW-1133">Transmembrane helix</keyword>
<proteinExistence type="predicted"/>
<gene>
    <name evidence="4" type="ORF">FC26_GL001105</name>
</gene>
<protein>
    <submittedName>
        <fullName evidence="4">Amino acid ABC transporter substrate-binding protein</fullName>
    </submittedName>
</protein>
<name>A0A0R2ACR6_9LACO</name>
<keyword evidence="2" id="KW-0812">Transmembrane</keyword>
<dbReference type="InterPro" id="IPR001638">
    <property type="entry name" value="Solute-binding_3/MltF_N"/>
</dbReference>
<comment type="caution">
    <text evidence="4">The sequence shown here is derived from an EMBL/GenBank/DDBJ whole genome shotgun (WGS) entry which is preliminary data.</text>
</comment>
<dbReference type="PATRIC" id="fig|1423813.3.peg.1124"/>
<organism evidence="4 5">
    <name type="scientific">Paucilactobacillus vaccinostercus DSM 20634</name>
    <dbReference type="NCBI Taxonomy" id="1423813"/>
    <lineage>
        <taxon>Bacteria</taxon>
        <taxon>Bacillati</taxon>
        <taxon>Bacillota</taxon>
        <taxon>Bacilli</taxon>
        <taxon>Lactobacillales</taxon>
        <taxon>Lactobacillaceae</taxon>
        <taxon>Paucilactobacillus</taxon>
    </lineage>
</organism>
<keyword evidence="5" id="KW-1185">Reference proteome</keyword>
<dbReference type="STRING" id="1423813.FC26_GL001105"/>
<keyword evidence="1" id="KW-0732">Signal</keyword>
<feature type="transmembrane region" description="Helical" evidence="2">
    <location>
        <begin position="38"/>
        <end position="56"/>
    </location>
</feature>
<dbReference type="Proteomes" id="UP000051733">
    <property type="component" value="Unassembled WGS sequence"/>
</dbReference>
<evidence type="ECO:0000256" key="1">
    <source>
        <dbReference type="ARBA" id="ARBA00022729"/>
    </source>
</evidence>
<dbReference type="Pfam" id="PF00497">
    <property type="entry name" value="SBP_bac_3"/>
    <property type="match status" value="1"/>
</dbReference>
<feature type="transmembrane region" description="Helical" evidence="2">
    <location>
        <begin position="12"/>
        <end position="32"/>
    </location>
</feature>